<dbReference type="InterPro" id="IPR000198">
    <property type="entry name" value="RhoGAP_dom"/>
</dbReference>
<proteinExistence type="predicted"/>
<dbReference type="Pfam" id="PF25336">
    <property type="entry name" value="C2_SYDE"/>
    <property type="match status" value="1"/>
</dbReference>
<dbReference type="GO" id="GO:0030030">
    <property type="term" value="P:cell projection organization"/>
    <property type="evidence" value="ECO:0007669"/>
    <property type="project" value="TreeGrafter"/>
</dbReference>
<dbReference type="SUPFAM" id="SSF49562">
    <property type="entry name" value="C2 domain (Calcium/lipid-binding domain, CaLB)"/>
    <property type="match status" value="1"/>
</dbReference>
<dbReference type="PROSITE" id="PS50238">
    <property type="entry name" value="RHOGAP"/>
    <property type="match status" value="1"/>
</dbReference>
<dbReference type="OMA" id="MTIMECC"/>
<reference evidence="6" key="1">
    <citation type="submission" date="2012-12" db="EMBL/GenBank/DDBJ databases">
        <authorList>
            <person name="Hellsten U."/>
            <person name="Grimwood J."/>
            <person name="Chapman J.A."/>
            <person name="Shapiro H."/>
            <person name="Aerts A."/>
            <person name="Otillar R.P."/>
            <person name="Terry A.Y."/>
            <person name="Boore J.L."/>
            <person name="Simakov O."/>
            <person name="Marletaz F."/>
            <person name="Cho S.-J."/>
            <person name="Edsinger-Gonzales E."/>
            <person name="Havlak P."/>
            <person name="Kuo D.-H."/>
            <person name="Larsson T."/>
            <person name="Lv J."/>
            <person name="Arendt D."/>
            <person name="Savage R."/>
            <person name="Osoegawa K."/>
            <person name="de Jong P."/>
            <person name="Lindberg D.R."/>
            <person name="Seaver E.C."/>
            <person name="Weisblat D.A."/>
            <person name="Putnam N.H."/>
            <person name="Grigoriev I.V."/>
            <person name="Rokhsar D.S."/>
        </authorList>
    </citation>
    <scope>NUCLEOTIDE SEQUENCE</scope>
    <source>
        <strain evidence="6">I ESC-2004</strain>
    </source>
</reference>
<dbReference type="OrthoDB" id="120383at2759"/>
<dbReference type="STRING" id="283909.R7UB24"/>
<dbReference type="InterPro" id="IPR057459">
    <property type="entry name" value="SYDE1/2_C2"/>
</dbReference>
<dbReference type="PANTHER" id="PTHR46150">
    <property type="entry name" value="RHO GTPASE-ACTIVATING PROTEIN 100F"/>
    <property type="match status" value="1"/>
</dbReference>
<dbReference type="EMBL" id="AMQN01008506">
    <property type="status" value="NOT_ANNOTATED_CDS"/>
    <property type="molecule type" value="Genomic_DNA"/>
</dbReference>
<evidence type="ECO:0000313" key="5">
    <source>
        <dbReference type="EnsemblMetazoa" id="CapteP35861"/>
    </source>
</evidence>
<feature type="domain" description="C2" evidence="2">
    <location>
        <begin position="1"/>
        <end position="103"/>
    </location>
</feature>
<dbReference type="InterPro" id="IPR008936">
    <property type="entry name" value="Rho_GTPase_activation_prot"/>
</dbReference>
<keyword evidence="6" id="KW-1185">Reference proteome</keyword>
<dbReference type="EnsemblMetazoa" id="CapteT35861">
    <property type="protein sequence ID" value="CapteP35861"/>
    <property type="gene ID" value="CapteG35861"/>
</dbReference>
<sequence length="260" mass="29254">VDGQLAVHILCGHGLKSSRTMLRDLYCVLEVDSVNKARTMIRTGAINFDWDEAFDVDIENAREMSFLIFSWDPNTRHRLCFSSTLGLQAFLQCGISQKLALKLEPKGILYLEMVYKEPSVSLKRTPSVRKTAMFGVDLETIMRREKSGLSVPILVKRCIDEVEKRGLDHIGIYRLCGSARRKTQLKEEFEKSPKMVDLSVDAVSDINVITGVLKDFLRELPEPLFTNALYSMLIDALSVRLPDDPGGSAKLMLSVLECLP</sequence>
<dbReference type="GO" id="GO:0016477">
    <property type="term" value="P:cell migration"/>
    <property type="evidence" value="ECO:0007669"/>
    <property type="project" value="TreeGrafter"/>
</dbReference>
<evidence type="ECO:0000313" key="6">
    <source>
        <dbReference type="Proteomes" id="UP000014760"/>
    </source>
</evidence>
<evidence type="ECO:0000313" key="4">
    <source>
        <dbReference type="EMBL" id="ELU03331.1"/>
    </source>
</evidence>
<dbReference type="Proteomes" id="UP000014760">
    <property type="component" value="Unassembled WGS sequence"/>
</dbReference>
<dbReference type="GO" id="GO:0046578">
    <property type="term" value="P:regulation of Ras protein signal transduction"/>
    <property type="evidence" value="ECO:0007669"/>
    <property type="project" value="TreeGrafter"/>
</dbReference>
<evidence type="ECO:0000256" key="1">
    <source>
        <dbReference type="ARBA" id="ARBA00022468"/>
    </source>
</evidence>
<accession>R7UB24</accession>
<protein>
    <submittedName>
        <fullName evidence="4 5">Uncharacterized protein</fullName>
    </submittedName>
</protein>
<dbReference type="EMBL" id="KB303281">
    <property type="protein sequence ID" value="ELU03331.1"/>
    <property type="molecule type" value="Genomic_DNA"/>
</dbReference>
<reference evidence="5" key="3">
    <citation type="submission" date="2015-06" db="UniProtKB">
        <authorList>
            <consortium name="EnsemblMetazoa"/>
        </authorList>
    </citation>
    <scope>IDENTIFICATION</scope>
</reference>
<dbReference type="HOGENOM" id="CLU_1071866_0_0_1"/>
<dbReference type="InterPro" id="IPR035892">
    <property type="entry name" value="C2_domain_sf"/>
</dbReference>
<dbReference type="InterPro" id="IPR052118">
    <property type="entry name" value="Rho-GAP_regulator"/>
</dbReference>
<feature type="non-terminal residue" evidence="4">
    <location>
        <position position="260"/>
    </location>
</feature>
<dbReference type="CDD" id="cd00030">
    <property type="entry name" value="C2"/>
    <property type="match status" value="1"/>
</dbReference>
<organism evidence="4">
    <name type="scientific">Capitella teleta</name>
    <name type="common">Polychaete worm</name>
    <dbReference type="NCBI Taxonomy" id="283909"/>
    <lineage>
        <taxon>Eukaryota</taxon>
        <taxon>Metazoa</taxon>
        <taxon>Spiralia</taxon>
        <taxon>Lophotrochozoa</taxon>
        <taxon>Annelida</taxon>
        <taxon>Polychaeta</taxon>
        <taxon>Sedentaria</taxon>
        <taxon>Scolecida</taxon>
        <taxon>Capitellidae</taxon>
        <taxon>Capitella</taxon>
    </lineage>
</organism>
<dbReference type="PROSITE" id="PS50004">
    <property type="entry name" value="C2"/>
    <property type="match status" value="1"/>
</dbReference>
<dbReference type="AlphaFoldDB" id="R7UB24"/>
<dbReference type="Pfam" id="PF00620">
    <property type="entry name" value="RhoGAP"/>
    <property type="match status" value="1"/>
</dbReference>
<reference evidence="4 6" key="2">
    <citation type="journal article" date="2013" name="Nature">
        <title>Insights into bilaterian evolution from three spiralian genomes.</title>
        <authorList>
            <person name="Simakov O."/>
            <person name="Marletaz F."/>
            <person name="Cho S.J."/>
            <person name="Edsinger-Gonzales E."/>
            <person name="Havlak P."/>
            <person name="Hellsten U."/>
            <person name="Kuo D.H."/>
            <person name="Larsson T."/>
            <person name="Lv J."/>
            <person name="Arendt D."/>
            <person name="Savage R."/>
            <person name="Osoegawa K."/>
            <person name="de Jong P."/>
            <person name="Grimwood J."/>
            <person name="Chapman J.A."/>
            <person name="Shapiro H."/>
            <person name="Aerts A."/>
            <person name="Otillar R.P."/>
            <person name="Terry A.Y."/>
            <person name="Boore J.L."/>
            <person name="Grigoriev I.V."/>
            <person name="Lindberg D.R."/>
            <person name="Seaver E.C."/>
            <person name="Weisblat D.A."/>
            <person name="Putnam N.H."/>
            <person name="Rokhsar D.S."/>
        </authorList>
    </citation>
    <scope>NUCLEOTIDE SEQUENCE</scope>
    <source>
        <strain evidence="4 6">I ESC-2004</strain>
    </source>
</reference>
<dbReference type="SMART" id="SM00239">
    <property type="entry name" value="C2"/>
    <property type="match status" value="1"/>
</dbReference>
<dbReference type="GO" id="GO:0005096">
    <property type="term" value="F:GTPase activator activity"/>
    <property type="evidence" value="ECO:0007669"/>
    <property type="project" value="UniProtKB-KW"/>
</dbReference>
<feature type="non-terminal residue" evidence="4">
    <location>
        <position position="1"/>
    </location>
</feature>
<evidence type="ECO:0000259" key="3">
    <source>
        <dbReference type="PROSITE" id="PS50238"/>
    </source>
</evidence>
<dbReference type="GO" id="GO:0007165">
    <property type="term" value="P:signal transduction"/>
    <property type="evidence" value="ECO:0007669"/>
    <property type="project" value="InterPro"/>
</dbReference>
<dbReference type="InterPro" id="IPR000008">
    <property type="entry name" value="C2_dom"/>
</dbReference>
<dbReference type="SUPFAM" id="SSF48350">
    <property type="entry name" value="GTPase activation domain, GAP"/>
    <property type="match status" value="1"/>
</dbReference>
<keyword evidence="1" id="KW-0343">GTPase activation</keyword>
<gene>
    <name evidence="4" type="ORF">CAPTEDRAFT_35861</name>
</gene>
<dbReference type="SMART" id="SM00324">
    <property type="entry name" value="RhoGAP"/>
    <property type="match status" value="1"/>
</dbReference>
<dbReference type="PANTHER" id="PTHR46150:SF3">
    <property type="entry name" value="RHO GTPASE-ACTIVATING PROTEIN 100F"/>
    <property type="match status" value="1"/>
</dbReference>
<dbReference type="Gene3D" id="2.60.40.150">
    <property type="entry name" value="C2 domain"/>
    <property type="match status" value="1"/>
</dbReference>
<dbReference type="GO" id="GO:0097060">
    <property type="term" value="C:synaptic membrane"/>
    <property type="evidence" value="ECO:0007669"/>
    <property type="project" value="TreeGrafter"/>
</dbReference>
<evidence type="ECO:0000259" key="2">
    <source>
        <dbReference type="PROSITE" id="PS50004"/>
    </source>
</evidence>
<name>R7UB24_CAPTE</name>
<dbReference type="Gene3D" id="1.10.555.10">
    <property type="entry name" value="Rho GTPase activation protein"/>
    <property type="match status" value="1"/>
</dbReference>
<feature type="domain" description="Rho-GAP" evidence="3">
    <location>
        <begin position="136"/>
        <end position="260"/>
    </location>
</feature>